<dbReference type="CDD" id="cd17317">
    <property type="entry name" value="MFS_SLC22"/>
    <property type="match status" value="1"/>
</dbReference>
<feature type="transmembrane region" description="Helical" evidence="6">
    <location>
        <begin position="522"/>
        <end position="546"/>
    </location>
</feature>
<keyword evidence="4 6" id="KW-0472">Membrane</keyword>
<dbReference type="SUPFAM" id="SSF103473">
    <property type="entry name" value="MFS general substrate transporter"/>
    <property type="match status" value="1"/>
</dbReference>
<feature type="transmembrane region" description="Helical" evidence="6">
    <location>
        <begin position="558"/>
        <end position="580"/>
    </location>
</feature>
<dbReference type="PANTHER" id="PTHR24064">
    <property type="entry name" value="SOLUTE CARRIER FAMILY 22 MEMBER"/>
    <property type="match status" value="1"/>
</dbReference>
<dbReference type="InterPro" id="IPR036259">
    <property type="entry name" value="MFS_trans_sf"/>
</dbReference>
<feature type="transmembrane region" description="Helical" evidence="6">
    <location>
        <begin position="310"/>
        <end position="332"/>
    </location>
</feature>
<protein>
    <recommendedName>
        <fullName evidence="7">Major facilitator superfamily (MFS) profile domain-containing protein</fullName>
    </recommendedName>
</protein>
<evidence type="ECO:0000256" key="1">
    <source>
        <dbReference type="ARBA" id="ARBA00004141"/>
    </source>
</evidence>
<evidence type="ECO:0000256" key="4">
    <source>
        <dbReference type="ARBA" id="ARBA00023136"/>
    </source>
</evidence>
<feature type="transmembrane region" description="Helical" evidence="6">
    <location>
        <begin position="498"/>
        <end position="516"/>
    </location>
</feature>
<feature type="transmembrane region" description="Helical" evidence="6">
    <location>
        <begin position="438"/>
        <end position="457"/>
    </location>
</feature>
<dbReference type="GO" id="GO:0022857">
    <property type="term" value="F:transmembrane transporter activity"/>
    <property type="evidence" value="ECO:0007669"/>
    <property type="project" value="InterPro"/>
</dbReference>
<feature type="domain" description="Major facilitator superfamily (MFS) profile" evidence="7">
    <location>
        <begin position="172"/>
        <end position="611"/>
    </location>
</feature>
<sequence length="650" mass="72468">MNWYPQVVYHNIAGVFLAPPVDHTCRRPPHAYTPTIVLPPEATHATGNTTYSILNTTSSLSTTTVTSEVNTYTHQSKPGKPSSPATDPTHNMNEDFDSILTKLGTGKWNIFFLITMCFWYPQVVYHNIAGVFLAPPVDHTCRRPPHAYTPTIVLPPEATHATGNTTSSLSTTIQEDSCHFLVENITTGRLVKEPCTEWDFDNTTSLSTVTSEFQLVCDKKYLRATYQSMYMFGMMAGSGFSGYLGDKYGRYTLLCISSVIYCVIAIGSAWLPSLSWLFTARFLLGTMHPASLLIGYILVQEIMEPKMRIVTGIVQFITWTFATMLYSGWAYLIREWRWLQTFVSLPALIMIPLLFTIDESPRWLAVVGQHQRALKVLRRAAKLNKVTLPPDQNLLAIMKTVQEQTTIKEKKVSKSVMDKLRNVIDEVLLLFSGHKIRLITFVMCLDFCIVGMLFFGLTMGANALGVDVFIFVAISGTVEIPAWTILLPITKWFGRKRTAILSYFITAVVLLTQPLIPEDLKVLSIVLVMIGKMTSSSAFSSIGVYITELFPTEVRSQGFGLAMAASRLGAIIAPFIISAVEDTYPWLISVVFGLSALVACIALIPLWETGNIRLPDTLADLDTLHTGTDSKTNIQPDKVTRCYHLAYEKI</sequence>
<feature type="transmembrane region" description="Helical" evidence="6">
    <location>
        <begin position="338"/>
        <end position="357"/>
    </location>
</feature>
<keyword evidence="2 6" id="KW-0812">Transmembrane</keyword>
<evidence type="ECO:0000256" key="6">
    <source>
        <dbReference type="SAM" id="Phobius"/>
    </source>
</evidence>
<dbReference type="InterPro" id="IPR005828">
    <property type="entry name" value="MFS_sugar_transport-like"/>
</dbReference>
<evidence type="ECO:0000313" key="9">
    <source>
        <dbReference type="Proteomes" id="UP001292094"/>
    </source>
</evidence>
<dbReference type="Gene3D" id="1.20.1250.20">
    <property type="entry name" value="MFS general substrate transporter like domains"/>
    <property type="match status" value="1"/>
</dbReference>
<feature type="transmembrane region" description="Helical" evidence="6">
    <location>
        <begin position="251"/>
        <end position="270"/>
    </location>
</feature>
<accession>A0AAE1U3M9</accession>
<evidence type="ECO:0000256" key="2">
    <source>
        <dbReference type="ARBA" id="ARBA00022692"/>
    </source>
</evidence>
<evidence type="ECO:0000256" key="3">
    <source>
        <dbReference type="ARBA" id="ARBA00022989"/>
    </source>
</evidence>
<feature type="region of interest" description="Disordered" evidence="5">
    <location>
        <begin position="65"/>
        <end position="91"/>
    </location>
</feature>
<dbReference type="AlphaFoldDB" id="A0AAE1U3M9"/>
<comment type="caution">
    <text evidence="8">The sequence shown here is derived from an EMBL/GenBank/DDBJ whole genome shotgun (WGS) entry which is preliminary data.</text>
</comment>
<dbReference type="PROSITE" id="PS50850">
    <property type="entry name" value="MFS"/>
    <property type="match status" value="1"/>
</dbReference>
<gene>
    <name evidence="8" type="ORF">Pmani_019327</name>
</gene>
<proteinExistence type="predicted"/>
<evidence type="ECO:0000259" key="7">
    <source>
        <dbReference type="PROSITE" id="PS50850"/>
    </source>
</evidence>
<feature type="transmembrane region" description="Helical" evidence="6">
    <location>
        <begin position="224"/>
        <end position="244"/>
    </location>
</feature>
<evidence type="ECO:0000256" key="5">
    <source>
        <dbReference type="SAM" id="MobiDB-lite"/>
    </source>
</evidence>
<comment type="subcellular location">
    <subcellularLocation>
        <location evidence="1">Membrane</location>
        <topology evidence="1">Multi-pass membrane protein</topology>
    </subcellularLocation>
</comment>
<dbReference type="GO" id="GO:0016020">
    <property type="term" value="C:membrane"/>
    <property type="evidence" value="ECO:0007669"/>
    <property type="project" value="UniProtKB-SubCell"/>
</dbReference>
<reference evidence="8" key="1">
    <citation type="submission" date="2023-11" db="EMBL/GenBank/DDBJ databases">
        <title>Genome assemblies of two species of porcelain crab, Petrolisthes cinctipes and Petrolisthes manimaculis (Anomura: Porcellanidae).</title>
        <authorList>
            <person name="Angst P."/>
        </authorList>
    </citation>
    <scope>NUCLEOTIDE SEQUENCE</scope>
    <source>
        <strain evidence="8">PB745_02</strain>
        <tissue evidence="8">Gill</tissue>
    </source>
</reference>
<dbReference type="Pfam" id="PF00083">
    <property type="entry name" value="Sugar_tr"/>
    <property type="match status" value="1"/>
</dbReference>
<dbReference type="Proteomes" id="UP001292094">
    <property type="component" value="Unassembled WGS sequence"/>
</dbReference>
<organism evidence="8 9">
    <name type="scientific">Petrolisthes manimaculis</name>
    <dbReference type="NCBI Taxonomy" id="1843537"/>
    <lineage>
        <taxon>Eukaryota</taxon>
        <taxon>Metazoa</taxon>
        <taxon>Ecdysozoa</taxon>
        <taxon>Arthropoda</taxon>
        <taxon>Crustacea</taxon>
        <taxon>Multicrustacea</taxon>
        <taxon>Malacostraca</taxon>
        <taxon>Eumalacostraca</taxon>
        <taxon>Eucarida</taxon>
        <taxon>Decapoda</taxon>
        <taxon>Pleocyemata</taxon>
        <taxon>Anomura</taxon>
        <taxon>Galatheoidea</taxon>
        <taxon>Porcellanidae</taxon>
        <taxon>Petrolisthes</taxon>
    </lineage>
</organism>
<keyword evidence="3 6" id="KW-1133">Transmembrane helix</keyword>
<evidence type="ECO:0000313" key="8">
    <source>
        <dbReference type="EMBL" id="KAK4309018.1"/>
    </source>
</evidence>
<name>A0AAE1U3M9_9EUCA</name>
<keyword evidence="9" id="KW-1185">Reference proteome</keyword>
<dbReference type="InterPro" id="IPR020846">
    <property type="entry name" value="MFS_dom"/>
</dbReference>
<feature type="transmembrane region" description="Helical" evidence="6">
    <location>
        <begin position="463"/>
        <end position="486"/>
    </location>
</feature>
<feature type="transmembrane region" description="Helical" evidence="6">
    <location>
        <begin position="586"/>
        <end position="607"/>
    </location>
</feature>
<dbReference type="EMBL" id="JAWZYT010001810">
    <property type="protein sequence ID" value="KAK4309018.1"/>
    <property type="molecule type" value="Genomic_DNA"/>
</dbReference>
<feature type="transmembrane region" description="Helical" evidence="6">
    <location>
        <begin position="276"/>
        <end position="298"/>
    </location>
</feature>